<protein>
    <recommendedName>
        <fullName evidence="14">sphingolipid C(9)-methyltransferase</fullName>
        <ecNumber evidence="14">2.1.1.317</ecNumber>
    </recommendedName>
</protein>
<feature type="transmembrane region" description="Helical" evidence="15">
    <location>
        <begin position="58"/>
        <end position="79"/>
    </location>
</feature>
<keyword evidence="10" id="KW-0746">Sphingolipid metabolism</keyword>
<evidence type="ECO:0000256" key="1">
    <source>
        <dbReference type="ARBA" id="ARBA00004141"/>
    </source>
</evidence>
<dbReference type="AlphaFoldDB" id="A0A1R1X543"/>
<comment type="subcellular location">
    <subcellularLocation>
        <location evidence="1">Membrane</location>
        <topology evidence="1">Multi-pass membrane protein</topology>
    </subcellularLocation>
</comment>
<comment type="pathway">
    <text evidence="3">Sphingolipid metabolism.</text>
</comment>
<dbReference type="PANTHER" id="PTHR45197:SF1">
    <property type="entry name" value="SPHINGOLIPID C9-METHYLTRANSFERASE A-RELATED"/>
    <property type="match status" value="1"/>
</dbReference>
<dbReference type="InterPro" id="IPR052290">
    <property type="entry name" value="Sphingo_C9-MT"/>
</dbReference>
<evidence type="ECO:0000256" key="14">
    <source>
        <dbReference type="ARBA" id="ARBA00039020"/>
    </source>
</evidence>
<gene>
    <name evidence="16" type="ORF">AYI70_g10746</name>
</gene>
<keyword evidence="7 16" id="KW-0808">Transferase</keyword>
<dbReference type="GO" id="GO:0008168">
    <property type="term" value="F:methyltransferase activity"/>
    <property type="evidence" value="ECO:0007669"/>
    <property type="project" value="UniProtKB-KW"/>
</dbReference>
<evidence type="ECO:0000256" key="6">
    <source>
        <dbReference type="ARBA" id="ARBA00022603"/>
    </source>
</evidence>
<comment type="similarity">
    <text evidence="4">Belongs to the CFA/CMAS family.</text>
</comment>
<dbReference type="Gene3D" id="3.40.50.150">
    <property type="entry name" value="Vaccinia Virus protein VP39"/>
    <property type="match status" value="1"/>
</dbReference>
<dbReference type="Proteomes" id="UP000187283">
    <property type="component" value="Unassembled WGS sequence"/>
</dbReference>
<evidence type="ECO:0000313" key="17">
    <source>
        <dbReference type="Proteomes" id="UP000187283"/>
    </source>
</evidence>
<keyword evidence="11 15" id="KW-1133">Transmembrane helix</keyword>
<dbReference type="GO" id="GO:0016020">
    <property type="term" value="C:membrane"/>
    <property type="evidence" value="ECO:0007669"/>
    <property type="project" value="UniProtKB-SubCell"/>
</dbReference>
<evidence type="ECO:0000256" key="4">
    <source>
        <dbReference type="ARBA" id="ARBA00010815"/>
    </source>
</evidence>
<evidence type="ECO:0000256" key="3">
    <source>
        <dbReference type="ARBA" id="ARBA00004991"/>
    </source>
</evidence>
<evidence type="ECO:0000256" key="10">
    <source>
        <dbReference type="ARBA" id="ARBA00022919"/>
    </source>
</evidence>
<keyword evidence="12" id="KW-0443">Lipid metabolism</keyword>
<dbReference type="GO" id="GO:0006665">
    <property type="term" value="P:sphingolipid metabolic process"/>
    <property type="evidence" value="ECO:0007669"/>
    <property type="project" value="UniProtKB-KW"/>
</dbReference>
<evidence type="ECO:0000256" key="5">
    <source>
        <dbReference type="ARBA" id="ARBA00022516"/>
    </source>
</evidence>
<dbReference type="EMBL" id="LSSN01005333">
    <property type="protein sequence ID" value="OMJ09742.1"/>
    <property type="molecule type" value="Genomic_DNA"/>
</dbReference>
<keyword evidence="9 15" id="KW-0812">Transmembrane</keyword>
<comment type="pathway">
    <text evidence="2">Lipid metabolism; sphingolipid metabolism.</text>
</comment>
<evidence type="ECO:0000256" key="7">
    <source>
        <dbReference type="ARBA" id="ARBA00022679"/>
    </source>
</evidence>
<feature type="transmembrane region" description="Helical" evidence="15">
    <location>
        <begin position="31"/>
        <end position="51"/>
    </location>
</feature>
<keyword evidence="8" id="KW-0949">S-adenosyl-L-methionine</keyword>
<evidence type="ECO:0000256" key="2">
    <source>
        <dbReference type="ARBA" id="ARBA00004760"/>
    </source>
</evidence>
<dbReference type="SUPFAM" id="SSF53335">
    <property type="entry name" value="S-adenosyl-L-methionine-dependent methyltransferases"/>
    <property type="match status" value="1"/>
</dbReference>
<dbReference type="PANTHER" id="PTHR45197">
    <property type="entry name" value="SYNTHASE, PUTATIVE (AFU_ORTHOLOGUE AFUA_7G04190)-RELATED"/>
    <property type="match status" value="1"/>
</dbReference>
<dbReference type="EC" id="2.1.1.317" evidence="14"/>
<dbReference type="STRING" id="133412.A0A1R1X543"/>
<organism evidence="16 17">
    <name type="scientific">Smittium culicis</name>
    <dbReference type="NCBI Taxonomy" id="133412"/>
    <lineage>
        <taxon>Eukaryota</taxon>
        <taxon>Fungi</taxon>
        <taxon>Fungi incertae sedis</taxon>
        <taxon>Zoopagomycota</taxon>
        <taxon>Kickxellomycotina</taxon>
        <taxon>Harpellomycetes</taxon>
        <taxon>Harpellales</taxon>
        <taxon>Legeriomycetaceae</taxon>
        <taxon>Smittium</taxon>
    </lineage>
</organism>
<evidence type="ECO:0000256" key="8">
    <source>
        <dbReference type="ARBA" id="ARBA00022691"/>
    </source>
</evidence>
<keyword evidence="5" id="KW-0444">Lipid biosynthesis</keyword>
<evidence type="ECO:0000256" key="9">
    <source>
        <dbReference type="ARBA" id="ARBA00022692"/>
    </source>
</evidence>
<dbReference type="Pfam" id="PF02353">
    <property type="entry name" value="CMAS"/>
    <property type="match status" value="1"/>
</dbReference>
<evidence type="ECO:0000256" key="15">
    <source>
        <dbReference type="SAM" id="Phobius"/>
    </source>
</evidence>
<keyword evidence="17" id="KW-1185">Reference proteome</keyword>
<accession>A0A1R1X543</accession>
<dbReference type="CDD" id="cd02440">
    <property type="entry name" value="AdoMet_MTases"/>
    <property type="match status" value="1"/>
</dbReference>
<reference evidence="16 17" key="1">
    <citation type="submission" date="2017-01" db="EMBL/GenBank/DDBJ databases">
        <authorList>
            <person name="Mah S.A."/>
            <person name="Swanson W.J."/>
            <person name="Moy G.W."/>
            <person name="Vacquier V.D."/>
        </authorList>
    </citation>
    <scope>NUCLEOTIDE SEQUENCE [LARGE SCALE GENOMIC DNA]</scope>
    <source>
        <strain evidence="16 17">GSMNP</strain>
    </source>
</reference>
<name>A0A1R1X543_9FUNG</name>
<dbReference type="InterPro" id="IPR029063">
    <property type="entry name" value="SAM-dependent_MTases_sf"/>
</dbReference>
<dbReference type="GO" id="GO:0032259">
    <property type="term" value="P:methylation"/>
    <property type="evidence" value="ECO:0007669"/>
    <property type="project" value="UniProtKB-KW"/>
</dbReference>
<proteinExistence type="inferred from homology"/>
<keyword evidence="6 16" id="KW-0489">Methyltransferase</keyword>
<evidence type="ECO:0000256" key="13">
    <source>
        <dbReference type="ARBA" id="ARBA00023136"/>
    </source>
</evidence>
<dbReference type="OrthoDB" id="412182at2759"/>
<evidence type="ECO:0000256" key="11">
    <source>
        <dbReference type="ARBA" id="ARBA00022989"/>
    </source>
</evidence>
<comment type="caution">
    <text evidence="16">The sequence shown here is derived from an EMBL/GenBank/DDBJ whole genome shotgun (WGS) entry which is preliminary data.</text>
</comment>
<evidence type="ECO:0000256" key="12">
    <source>
        <dbReference type="ARBA" id="ARBA00023098"/>
    </source>
</evidence>
<sequence length="470" mass="53656">MTGLLGSPKKVLSPSYYAPSLPIECAGASQYSTRLLIAAVLSVPYAFKYLLGLSWTSYIVLAAVTALPIAGLTLVYGSWFAPYPSDQRFGLPGKPMDSYFEIVDSDLKTQLKGSKKIPMELFFESYFDGKINLKGDCLEMFENRYDWASFGLTYSQVKFFLFQFIPELIWHTRSQDETQVRDHYDRGDDFYNAFLGETMIYTTGIVKDTSRKESLEEIQTNKMRDVCERLQLKEGDRHIDIGCGWGTLVNFAAKNYKSNSVGLTLGINQAAYGNNKAKELGTSENAKILCMDYRDAPRRPRYNKISCLEMAEHVGIRKFNEFLLQIKDMLEDDGLFYLQIAGLRSAWQYEDFVWGLFMAKYVFPGADASCPLNWVVNQLESAGFEVRSVDTVGIHYSATIGRWYENWMLNKEKIIASYGKRWFRVWEIFLSWSTIIARQGSSTCFQILAHKNLNSFDRTSIIRPPFGSSS</sequence>
<evidence type="ECO:0000313" key="16">
    <source>
        <dbReference type="EMBL" id="OMJ09742.1"/>
    </source>
</evidence>
<keyword evidence="13 15" id="KW-0472">Membrane</keyword>